<protein>
    <recommendedName>
        <fullName evidence="3">C-terminal of Roc (COR) domain-containing protein</fullName>
    </recommendedName>
</protein>
<dbReference type="Proteomes" id="UP001497512">
    <property type="component" value="Chromosome 4"/>
</dbReference>
<name>A0ABP0UL31_9BRYO</name>
<organism evidence="1 2">
    <name type="scientific">Sphagnum troendelagicum</name>
    <dbReference type="NCBI Taxonomy" id="128251"/>
    <lineage>
        <taxon>Eukaryota</taxon>
        <taxon>Viridiplantae</taxon>
        <taxon>Streptophyta</taxon>
        <taxon>Embryophyta</taxon>
        <taxon>Bryophyta</taxon>
        <taxon>Sphagnophytina</taxon>
        <taxon>Sphagnopsida</taxon>
        <taxon>Sphagnales</taxon>
        <taxon>Sphagnaceae</taxon>
        <taxon>Sphagnum</taxon>
    </lineage>
</organism>
<dbReference type="PANTHER" id="PTHR47679">
    <property type="entry name" value="PROTEIN TORNADO 1"/>
    <property type="match status" value="1"/>
</dbReference>
<dbReference type="Gene3D" id="3.80.10.10">
    <property type="entry name" value="Ribonuclease Inhibitor"/>
    <property type="match status" value="2"/>
</dbReference>
<keyword evidence="2" id="KW-1185">Reference proteome</keyword>
<accession>A0ABP0UL31</accession>
<evidence type="ECO:0000313" key="2">
    <source>
        <dbReference type="Proteomes" id="UP001497512"/>
    </source>
</evidence>
<dbReference type="InterPro" id="IPR027417">
    <property type="entry name" value="P-loop_NTPase"/>
</dbReference>
<dbReference type="PANTHER" id="PTHR47679:SF1">
    <property type="entry name" value="PROTEIN TORNADO 1"/>
    <property type="match status" value="1"/>
</dbReference>
<reference evidence="1" key="1">
    <citation type="submission" date="2024-02" db="EMBL/GenBank/DDBJ databases">
        <authorList>
            <consortium name="ELIXIR-Norway"/>
            <consortium name="Elixir Norway"/>
        </authorList>
    </citation>
    <scope>NUCLEOTIDE SEQUENCE</scope>
</reference>
<dbReference type="EMBL" id="OZ019896">
    <property type="protein sequence ID" value="CAK9223891.1"/>
    <property type="molecule type" value="Genomic_DNA"/>
</dbReference>
<gene>
    <name evidence="1" type="ORF">CSSPTR1EN2_LOCUS17058</name>
</gene>
<evidence type="ECO:0000313" key="1">
    <source>
        <dbReference type="EMBL" id="CAK9223891.1"/>
    </source>
</evidence>
<proteinExistence type="predicted"/>
<dbReference type="InterPro" id="IPR032675">
    <property type="entry name" value="LRR_dom_sf"/>
</dbReference>
<dbReference type="SUPFAM" id="SSF52047">
    <property type="entry name" value="RNI-like"/>
    <property type="match status" value="1"/>
</dbReference>
<sequence length="1320" mass="150221">MAYASDTDVVQEVSKILASSDVVVETIFWYEMRLWLKMRYHRCKADSNDDRLEEPEVEGDVPHRWSLSRVDGLKEWSLSRVDGLKEMVPAIVKSTNLKALHLDLGSDYPDFVDQLLQGLYTNNTIVTAKFSVSNHNAIPDVMDKFAVMLCHNTSLKHFTLRISKGYLPVSGFGKALGMNHTLEILELSAFHLELDVEELVQALIMDENGNQVNSTLTTLSLSGFYHMSSFSARIAGMLRRNSSIKHLSLLCSLGTESDARELIQSLADNHSLETLDLSWCPCVDGTIFHAIMDVLLINFTLKEINLSSTPLSRNGKYWVINQQLQKNAVAKELHLMELEMAEPTSARVIFCGSPYAGKTTLCKAVIRSIEQKSGINKNIINPSKDFMLKKIDRVQRSIQGTAQLTQRTRGIQVHGLNNTQGIRWSIWDIGGQEEFHGFHYFMLPDLCDTSNPSLFLLVCSPYVLRDEGFPSKTKLKQPTEIRKELEYWLRFIASKSRSTISFKPKVIVVLTHSDKDDGFVARAQDTLTSLKNQFVEWVDVISKPIAVDGFSTQSASTVASFIQANITDVLERLPPVYKVCTEVQSALEHWMTKNPKTPMMNWKTFSDLCQKSDLLGLVRGPIEECMVEERLKAVATSMHNSGDIIYFEDLDFLVVNLDWFCHRVMGHLIKISDNRAELSSAIDSDGFTSRAYLEKVLNDSLKSSHDLGYHRMSSYITPHNLVELMLRLELCFESTTGSNDDHKLFIPTILDIDQGQKSWKWSQHSSSNSSIYFGRRLQCDDQKCTFIPRGFFCQLQVLLYNKFSRLDNGTRAVYTPKDGFIDIVFNGVEFVLEYNANVGTHIDVLVHSQSKTLDEALDMFHEHIMKHIQERCAAPNGCQGVTLVEGVIHTECVKQQISFKQRQDQAILLEDLKQAIFTHGSGYQHSWDELLEGGNLILPVACEFAIELMGKKEIEDLLERGLKEGRIHEVHNACWDEASMVTREWAGPSSSTRLELKAKKHIVKVNTPHDAWTKRNIWQEDLHEQDPSPQHHTEIALSELTHEVRNLSTFVQVTDKQQQDTYKQQQDTHKLLTDVLSVTKLIRDLILNSTQKQVPRIVLFTTHDTNLKQKLITKLVPGMKALQLHLLCEYKTKEHMVEGQPGCEVILENQNWKKIHEFVFEGLKWVSVAVKMGTHIAMGLEHMVPTPNVEYGKAVVAVGEGVLKDPPIDWATVTPEKLVREEAFAIRTAKTMASAEQWLVDFLKDKNISTKFGLQRVVYKDAQGRKTGEMGWICKKHFNEGMRVRELEGYMHVKLEYIKEIDLLFHVAKRKFGALKFWGT</sequence>
<dbReference type="Gene3D" id="3.40.50.300">
    <property type="entry name" value="P-loop containing nucleotide triphosphate hydrolases"/>
    <property type="match status" value="1"/>
</dbReference>
<dbReference type="SUPFAM" id="SSF52540">
    <property type="entry name" value="P-loop containing nucleoside triphosphate hydrolases"/>
    <property type="match status" value="1"/>
</dbReference>
<evidence type="ECO:0008006" key="3">
    <source>
        <dbReference type="Google" id="ProtNLM"/>
    </source>
</evidence>